<comment type="caution">
    <text evidence="8">The sequence shown here is derived from an EMBL/GenBank/DDBJ whole genome shotgun (WGS) entry which is preliminary data.</text>
</comment>
<reference evidence="9" key="1">
    <citation type="journal article" date="2020" name="MBio">
        <title>Horizontal gene transfer to a defensive symbiont with a reduced genome amongst a multipartite beetle microbiome.</title>
        <authorList>
            <person name="Waterworth S.C."/>
            <person name="Florez L.V."/>
            <person name="Rees E.R."/>
            <person name="Hertweck C."/>
            <person name="Kaltenpoth M."/>
            <person name="Kwan J.C."/>
        </authorList>
    </citation>
    <scope>NUCLEOTIDE SEQUENCE [LARGE SCALE GENOMIC DNA]</scope>
</reference>
<accession>A0A7V8FS21</accession>
<evidence type="ECO:0000256" key="6">
    <source>
        <dbReference type="ARBA" id="ARBA00023136"/>
    </source>
</evidence>
<dbReference type="InterPro" id="IPR035906">
    <property type="entry name" value="MetI-like_sf"/>
</dbReference>
<keyword evidence="3" id="KW-1003">Cell membrane</keyword>
<name>A0A7V8FS21_9BURK</name>
<feature type="transmembrane region" description="Helical" evidence="7">
    <location>
        <begin position="89"/>
        <end position="110"/>
    </location>
</feature>
<keyword evidence="4 7" id="KW-0812">Transmembrane</keyword>
<evidence type="ECO:0000313" key="8">
    <source>
        <dbReference type="EMBL" id="KAF1023672.1"/>
    </source>
</evidence>
<dbReference type="AlphaFoldDB" id="A0A7V8FS21"/>
<evidence type="ECO:0000313" key="9">
    <source>
        <dbReference type="Proteomes" id="UP000461670"/>
    </source>
</evidence>
<keyword evidence="5 7" id="KW-1133">Transmembrane helix</keyword>
<evidence type="ECO:0000256" key="5">
    <source>
        <dbReference type="ARBA" id="ARBA00022989"/>
    </source>
</evidence>
<evidence type="ECO:0000256" key="4">
    <source>
        <dbReference type="ARBA" id="ARBA00022692"/>
    </source>
</evidence>
<dbReference type="Proteomes" id="UP000461670">
    <property type="component" value="Unassembled WGS sequence"/>
</dbReference>
<comment type="subcellular location">
    <subcellularLocation>
        <location evidence="1">Cell membrane</location>
        <topology evidence="1">Multi-pass membrane protein</topology>
    </subcellularLocation>
</comment>
<dbReference type="EMBL" id="WNDQ01000003">
    <property type="protein sequence ID" value="KAF1023672.1"/>
    <property type="molecule type" value="Genomic_DNA"/>
</dbReference>
<dbReference type="GO" id="GO:0005886">
    <property type="term" value="C:plasma membrane"/>
    <property type="evidence" value="ECO:0007669"/>
    <property type="project" value="UniProtKB-SubCell"/>
</dbReference>
<feature type="transmembrane region" description="Helical" evidence="7">
    <location>
        <begin position="35"/>
        <end position="54"/>
    </location>
</feature>
<gene>
    <name evidence="8" type="primary">ssuC_4</name>
    <name evidence="8" type="ORF">GAK30_00335</name>
</gene>
<organism evidence="8 9">
    <name type="scientific">Paracidovorax wautersii</name>
    <dbReference type="NCBI Taxonomy" id="1177982"/>
    <lineage>
        <taxon>Bacteria</taxon>
        <taxon>Pseudomonadati</taxon>
        <taxon>Pseudomonadota</taxon>
        <taxon>Betaproteobacteria</taxon>
        <taxon>Burkholderiales</taxon>
        <taxon>Comamonadaceae</taxon>
        <taxon>Paracidovorax</taxon>
    </lineage>
</organism>
<sequence>MISHVPTQSSATGSAAAPRVVRATGRWLARRGRRFGLVVFLVVAWQALCSAGWVNPTLLPSPAAVTDTLWYLLRSGELQRHVGASVLRVLQGFAVAAAAALVLGIAMGVWRRLDSVVDLLIQILKPVPPIAWIPLSILWFGIDEGAKAFIIALGAFFPILW</sequence>
<evidence type="ECO:0000256" key="2">
    <source>
        <dbReference type="ARBA" id="ARBA00022448"/>
    </source>
</evidence>
<proteinExistence type="predicted"/>
<evidence type="ECO:0000256" key="3">
    <source>
        <dbReference type="ARBA" id="ARBA00022475"/>
    </source>
</evidence>
<keyword evidence="2" id="KW-0813">Transport</keyword>
<dbReference type="PANTHER" id="PTHR30151">
    <property type="entry name" value="ALKANE SULFONATE ABC TRANSPORTER-RELATED, MEMBRANE SUBUNIT"/>
    <property type="match status" value="1"/>
</dbReference>
<feature type="transmembrane region" description="Helical" evidence="7">
    <location>
        <begin position="131"/>
        <end position="160"/>
    </location>
</feature>
<protein>
    <submittedName>
        <fullName evidence="8">Putative aliphatic sulfonates transport permease protein SsuC</fullName>
    </submittedName>
</protein>
<evidence type="ECO:0000256" key="1">
    <source>
        <dbReference type="ARBA" id="ARBA00004651"/>
    </source>
</evidence>
<dbReference type="SUPFAM" id="SSF161098">
    <property type="entry name" value="MetI-like"/>
    <property type="match status" value="1"/>
</dbReference>
<evidence type="ECO:0000256" key="7">
    <source>
        <dbReference type="SAM" id="Phobius"/>
    </source>
</evidence>
<dbReference type="PANTHER" id="PTHR30151:SF38">
    <property type="entry name" value="ALIPHATIC SULFONATES TRANSPORT PERMEASE PROTEIN SSUC-RELATED"/>
    <property type="match status" value="1"/>
</dbReference>
<keyword evidence="6 7" id="KW-0472">Membrane</keyword>